<dbReference type="InterPro" id="IPR013785">
    <property type="entry name" value="Aldolase_TIM"/>
</dbReference>
<evidence type="ECO:0000256" key="3">
    <source>
        <dbReference type="ARBA" id="ARBA00011233"/>
    </source>
</evidence>
<dbReference type="eggNOG" id="COG0800">
    <property type="taxonomic scope" value="Bacteria"/>
</dbReference>
<dbReference type="GO" id="GO:0016829">
    <property type="term" value="F:lyase activity"/>
    <property type="evidence" value="ECO:0007669"/>
    <property type="project" value="UniProtKB-KW"/>
</dbReference>
<keyword evidence="4" id="KW-0456">Lyase</keyword>
<name>R3TKQ6_9ENTE</name>
<dbReference type="PANTHER" id="PTHR30246">
    <property type="entry name" value="2-KETO-3-DEOXY-6-PHOSPHOGLUCONATE ALDOLASE"/>
    <property type="match status" value="1"/>
</dbReference>
<comment type="subunit">
    <text evidence="3">Homotrimer.</text>
</comment>
<dbReference type="EMBL" id="AJAT01000018">
    <property type="protein sequence ID" value="EOL41653.1"/>
    <property type="molecule type" value="Genomic_DNA"/>
</dbReference>
<evidence type="ECO:0000256" key="4">
    <source>
        <dbReference type="ARBA" id="ARBA00023239"/>
    </source>
</evidence>
<dbReference type="PANTHER" id="PTHR30246:SF1">
    <property type="entry name" value="2-DEHYDRO-3-DEOXY-6-PHOSPHOGALACTONATE ALDOLASE-RELATED"/>
    <property type="match status" value="1"/>
</dbReference>
<evidence type="ECO:0000256" key="2">
    <source>
        <dbReference type="ARBA" id="ARBA00006906"/>
    </source>
</evidence>
<gene>
    <name evidence="6" type="ORF">UC3_03218</name>
</gene>
<comment type="pathway">
    <text evidence="1">Carbohydrate acid metabolism.</text>
</comment>
<keyword evidence="7" id="KW-1185">Reference proteome</keyword>
<proteinExistence type="inferred from homology"/>
<accession>R3TKQ6</accession>
<comment type="caution">
    <text evidence="6">The sequence shown here is derived from an EMBL/GenBank/DDBJ whole genome shotgun (WGS) entry which is preliminary data.</text>
</comment>
<evidence type="ECO:0000256" key="5">
    <source>
        <dbReference type="ARBA" id="ARBA00023277"/>
    </source>
</evidence>
<protein>
    <submittedName>
        <fullName evidence="6">2-dehydro-3-deoxyphosphogluconate aldolase/4-hydroxy-2-oxoglutarate aldolase</fullName>
    </submittedName>
</protein>
<dbReference type="AlphaFoldDB" id="R3TKQ6"/>
<dbReference type="HOGENOM" id="CLU_077795_2_0_9"/>
<dbReference type="CDD" id="cd00452">
    <property type="entry name" value="KDPG_aldolase"/>
    <property type="match status" value="1"/>
</dbReference>
<dbReference type="Proteomes" id="UP000013785">
    <property type="component" value="Unassembled WGS sequence"/>
</dbReference>
<dbReference type="PATRIC" id="fig|1158610.3.peg.3206"/>
<dbReference type="STRING" id="154621.RV11_GL002824"/>
<keyword evidence="5" id="KW-0119">Carbohydrate metabolism</keyword>
<reference evidence="6 7" key="1">
    <citation type="submission" date="2013-02" db="EMBL/GenBank/DDBJ databases">
        <title>The Genome Sequence of Enterococcus phoeniculicola BAA-412.</title>
        <authorList>
            <consortium name="The Broad Institute Genome Sequencing Platform"/>
            <consortium name="The Broad Institute Genome Sequencing Center for Infectious Disease"/>
            <person name="Earl A.M."/>
            <person name="Gilmore M.S."/>
            <person name="Lebreton F."/>
            <person name="Walker B."/>
            <person name="Young S.K."/>
            <person name="Zeng Q."/>
            <person name="Gargeya S."/>
            <person name="Fitzgerald M."/>
            <person name="Haas B."/>
            <person name="Abouelleil A."/>
            <person name="Alvarado L."/>
            <person name="Arachchi H.M."/>
            <person name="Berlin A.M."/>
            <person name="Chapman S.B."/>
            <person name="Dewar J."/>
            <person name="Goldberg J."/>
            <person name="Griggs A."/>
            <person name="Gujja S."/>
            <person name="Hansen M."/>
            <person name="Howarth C."/>
            <person name="Imamovic A."/>
            <person name="Larimer J."/>
            <person name="McCowan C."/>
            <person name="Murphy C."/>
            <person name="Neiman D."/>
            <person name="Pearson M."/>
            <person name="Priest M."/>
            <person name="Roberts A."/>
            <person name="Saif S."/>
            <person name="Shea T."/>
            <person name="Sisk P."/>
            <person name="Sykes S."/>
            <person name="Wortman J."/>
            <person name="Nusbaum C."/>
            <person name="Birren B."/>
        </authorList>
    </citation>
    <scope>NUCLEOTIDE SEQUENCE [LARGE SCALE GENOMIC DNA]</scope>
    <source>
        <strain evidence="6 7">ATCC BAA-412</strain>
    </source>
</reference>
<dbReference type="Pfam" id="PF01081">
    <property type="entry name" value="Aldolase"/>
    <property type="match status" value="1"/>
</dbReference>
<evidence type="ECO:0000313" key="6">
    <source>
        <dbReference type="EMBL" id="EOL41653.1"/>
    </source>
</evidence>
<dbReference type="SUPFAM" id="SSF51569">
    <property type="entry name" value="Aldolase"/>
    <property type="match status" value="1"/>
</dbReference>
<evidence type="ECO:0000313" key="7">
    <source>
        <dbReference type="Proteomes" id="UP000013785"/>
    </source>
</evidence>
<dbReference type="RefSeq" id="WP_010769849.1">
    <property type="nucleotide sequence ID" value="NZ_ASWE01000001.1"/>
</dbReference>
<sequence>MKKIEVLSRIFKEKVMAIVRVETIDRAYEIVDGCLAGGISCIEISYTNNNAGDIIHQLDKEYGNQLVIGAGTVLDSETARLAILSGAKFIISPAYSMEVGRLCNRYQIPYMPGCTSMTEIVEALEGGASMVKAFPISNYYGPSLVQTIKTPMPYVPVLSSGGATLENLYKWIENGVDCIGIGSLLTKGSKEEIAENAKQIRAILNTK</sequence>
<dbReference type="OrthoDB" id="9802667at2"/>
<dbReference type="Gene3D" id="3.20.20.70">
    <property type="entry name" value="Aldolase class I"/>
    <property type="match status" value="1"/>
</dbReference>
<comment type="similarity">
    <text evidence="2">Belongs to the KHG/KDPG aldolase family.</text>
</comment>
<dbReference type="InterPro" id="IPR000887">
    <property type="entry name" value="Aldlse_KDPG_KHG"/>
</dbReference>
<organism evidence="6 7">
    <name type="scientific">Enterococcus phoeniculicola ATCC BAA-412</name>
    <dbReference type="NCBI Taxonomy" id="1158610"/>
    <lineage>
        <taxon>Bacteria</taxon>
        <taxon>Bacillati</taxon>
        <taxon>Bacillota</taxon>
        <taxon>Bacilli</taxon>
        <taxon>Lactobacillales</taxon>
        <taxon>Enterococcaceae</taxon>
        <taxon>Enterococcus</taxon>
    </lineage>
</organism>
<evidence type="ECO:0000256" key="1">
    <source>
        <dbReference type="ARBA" id="ARBA00004761"/>
    </source>
</evidence>